<evidence type="ECO:0000256" key="3">
    <source>
        <dbReference type="ARBA" id="ARBA00022729"/>
    </source>
</evidence>
<evidence type="ECO:0000256" key="1">
    <source>
        <dbReference type="ARBA" id="ARBA00011073"/>
    </source>
</evidence>
<reference evidence="14" key="2">
    <citation type="journal article" date="2024" name="Plant">
        <title>Genomic evolution and insights into agronomic trait innovations of Sesamum species.</title>
        <authorList>
            <person name="Miao H."/>
            <person name="Wang L."/>
            <person name="Qu L."/>
            <person name="Liu H."/>
            <person name="Sun Y."/>
            <person name="Le M."/>
            <person name="Wang Q."/>
            <person name="Wei S."/>
            <person name="Zheng Y."/>
            <person name="Lin W."/>
            <person name="Duan Y."/>
            <person name="Cao H."/>
            <person name="Xiong S."/>
            <person name="Wang X."/>
            <person name="Wei L."/>
            <person name="Li C."/>
            <person name="Ma Q."/>
            <person name="Ju M."/>
            <person name="Zhao R."/>
            <person name="Li G."/>
            <person name="Mu C."/>
            <person name="Tian Q."/>
            <person name="Mei H."/>
            <person name="Zhang T."/>
            <person name="Gao T."/>
            <person name="Zhang H."/>
        </authorList>
    </citation>
    <scope>NUCLEOTIDE SEQUENCE</scope>
    <source>
        <strain evidence="14">G01</strain>
    </source>
</reference>
<dbReference type="Pfam" id="PF02225">
    <property type="entry name" value="PA"/>
    <property type="match status" value="1"/>
</dbReference>
<dbReference type="InterPro" id="IPR000209">
    <property type="entry name" value="Peptidase_S8/S53_dom"/>
</dbReference>
<dbReference type="FunFam" id="2.60.40.2310:FF:000001">
    <property type="entry name" value="Subtilisin-like protease SBT1.5"/>
    <property type="match status" value="1"/>
</dbReference>
<dbReference type="GO" id="GO:0004252">
    <property type="term" value="F:serine-type endopeptidase activity"/>
    <property type="evidence" value="ECO:0007669"/>
    <property type="project" value="UniProtKB-UniRule"/>
</dbReference>
<evidence type="ECO:0000256" key="4">
    <source>
        <dbReference type="ARBA" id="ARBA00022801"/>
    </source>
</evidence>
<evidence type="ECO:0000256" key="2">
    <source>
        <dbReference type="ARBA" id="ARBA00022670"/>
    </source>
</evidence>
<dbReference type="InterPro" id="IPR010259">
    <property type="entry name" value="S8pro/Inhibitor_I9"/>
</dbReference>
<dbReference type="FunFam" id="3.50.30.30:FF:000005">
    <property type="entry name" value="subtilisin-like protease SBT1.5"/>
    <property type="match status" value="1"/>
</dbReference>
<evidence type="ECO:0000256" key="9">
    <source>
        <dbReference type="SAM" id="SignalP"/>
    </source>
</evidence>
<dbReference type="Pfam" id="PF00082">
    <property type="entry name" value="Peptidase_S8"/>
    <property type="match status" value="1"/>
</dbReference>
<dbReference type="Gene3D" id="3.30.70.80">
    <property type="entry name" value="Peptidase S8 propeptide/proteinase inhibitor I9"/>
    <property type="match status" value="1"/>
</dbReference>
<dbReference type="InterPro" id="IPR015500">
    <property type="entry name" value="Peptidase_S8_subtilisin-rel"/>
</dbReference>
<dbReference type="Pfam" id="PF05922">
    <property type="entry name" value="Inhibitor_I9"/>
    <property type="match status" value="1"/>
</dbReference>
<evidence type="ECO:0000256" key="5">
    <source>
        <dbReference type="ARBA" id="ARBA00022825"/>
    </source>
</evidence>
<keyword evidence="2 8" id="KW-0645">Protease</keyword>
<name>A0AAW2P1J5_9LAMI</name>
<dbReference type="Gene3D" id="3.50.30.30">
    <property type="match status" value="1"/>
</dbReference>
<dbReference type="PROSITE" id="PS51892">
    <property type="entry name" value="SUBTILASE"/>
    <property type="match status" value="1"/>
</dbReference>
<feature type="domain" description="PA" evidence="11">
    <location>
        <begin position="369"/>
        <end position="456"/>
    </location>
</feature>
<organism evidence="14">
    <name type="scientific">Sesamum angustifolium</name>
    <dbReference type="NCBI Taxonomy" id="2727405"/>
    <lineage>
        <taxon>Eukaryota</taxon>
        <taxon>Viridiplantae</taxon>
        <taxon>Streptophyta</taxon>
        <taxon>Embryophyta</taxon>
        <taxon>Tracheophyta</taxon>
        <taxon>Spermatophyta</taxon>
        <taxon>Magnoliopsida</taxon>
        <taxon>eudicotyledons</taxon>
        <taxon>Gunneridae</taxon>
        <taxon>Pentapetalae</taxon>
        <taxon>asterids</taxon>
        <taxon>lamiids</taxon>
        <taxon>Lamiales</taxon>
        <taxon>Pedaliaceae</taxon>
        <taxon>Sesamum</taxon>
    </lineage>
</organism>
<dbReference type="SUPFAM" id="SSF52743">
    <property type="entry name" value="Subtilisin-like"/>
    <property type="match status" value="1"/>
</dbReference>
<keyword evidence="5 8" id="KW-0720">Serine protease</keyword>
<dbReference type="InterPro" id="IPR045051">
    <property type="entry name" value="SBT"/>
</dbReference>
<gene>
    <name evidence="14" type="ORF">Sangu_1076900</name>
</gene>
<dbReference type="CDD" id="cd04852">
    <property type="entry name" value="Peptidases_S8_3"/>
    <property type="match status" value="1"/>
</dbReference>
<dbReference type="AlphaFoldDB" id="A0AAW2P1J5"/>
<dbReference type="SUPFAM" id="SSF52025">
    <property type="entry name" value="PA domain"/>
    <property type="match status" value="1"/>
</dbReference>
<dbReference type="InterPro" id="IPR046450">
    <property type="entry name" value="PA_dom_sf"/>
</dbReference>
<evidence type="ECO:0000313" key="14">
    <source>
        <dbReference type="EMBL" id="KAL0348491.1"/>
    </source>
</evidence>
<protein>
    <submittedName>
        <fullName evidence="14">Subtilisin-like protease SBT1.6</fullName>
    </submittedName>
</protein>
<dbReference type="Gene3D" id="2.60.40.2310">
    <property type="match status" value="1"/>
</dbReference>
<evidence type="ECO:0000259" key="11">
    <source>
        <dbReference type="Pfam" id="PF02225"/>
    </source>
</evidence>
<dbReference type="InterPro" id="IPR023828">
    <property type="entry name" value="Peptidase_S8_Ser-AS"/>
</dbReference>
<evidence type="ECO:0000259" key="10">
    <source>
        <dbReference type="Pfam" id="PF00082"/>
    </source>
</evidence>
<feature type="domain" description="Inhibitor I9" evidence="12">
    <location>
        <begin position="29"/>
        <end position="98"/>
    </location>
</feature>
<keyword evidence="3 9" id="KW-0732">Signal</keyword>
<evidence type="ECO:0000259" key="12">
    <source>
        <dbReference type="Pfam" id="PF05922"/>
    </source>
</evidence>
<dbReference type="PANTHER" id="PTHR10795">
    <property type="entry name" value="PROPROTEIN CONVERTASE SUBTILISIN/KEXIN"/>
    <property type="match status" value="1"/>
</dbReference>
<feature type="domain" description="Peptidase S8/S53" evidence="10">
    <location>
        <begin position="123"/>
        <end position="601"/>
    </location>
</feature>
<feature type="active site" description="Charge relay system" evidence="7 8">
    <location>
        <position position="541"/>
    </location>
</feature>
<dbReference type="InterPro" id="IPR036852">
    <property type="entry name" value="Peptidase_S8/S53_dom_sf"/>
</dbReference>
<sequence length="765" mass="81072">MAPLLLLLQFLFLTVSPCRISADQTAKAYIVRVDSSAKPSVFPTHYHWYTAQFTEPTTILHVYDTVFHGFSAVLTPSQAASVIQHPSVLAAFEDSRRVMHTTRSPQFLGLRNQHGLWSESDYGSDVIIGVFDTGIWPERRSFSDLNLGPVPKRWRGTCETGVKFSIQNCNRKIIGARFFSKGHEAGASGFGGINETIEFKSPRDADGHGTHTASTAAGRHAFRASMEGYAPGIAKGVAPKARLAIYKVCWKNAGCFDSDILAAFDAAANDGVDIISISIGGSDGISSPYYLDPIAIGAYGAVSRGIFVSSSAGNEGPSGLSVTNLAPWLTTVGAGTIDRNFPAEVTLGDGRKFSGVSLYAGEPLKGKMYPLIYPGKSGGLSASLCMENSLDPNSVRGKIVICDRGSSARTAKGLVVKKAGGVGMILANGVSNGEGLVGDAHLIPACAVGSSEGDEIKAYLASNSTASATINFQGTEIGVKPAPVVASFSGRGPNGLNPEILKPDLIAPGVNILAAWTEAVGPTGLDSDTRKTEFNILSGTSMACPHVSGAAALLKSAHPDWSPAAIRSAMMTTASLIDNSLNPMVDESSKKPATPYDYGAGHLNLDLAMDPGLVYDLTDNDYVSFLCAIEYGPKTIQVITRSQVSCPMRKPLLENLNYPSITAMFPTRLTGVSSKTFFRMVTNVGEADAVYHVRVEPPKGVKVSVKPGKLVFSETTRRLGYYVSITVDSRNLVLDDSGAVFGSISWVDGKHVVRSPIVVTQTDPL</sequence>
<evidence type="ECO:0000259" key="13">
    <source>
        <dbReference type="Pfam" id="PF17766"/>
    </source>
</evidence>
<dbReference type="Gene3D" id="3.40.50.200">
    <property type="entry name" value="Peptidase S8/S53 domain"/>
    <property type="match status" value="1"/>
</dbReference>
<keyword evidence="4 8" id="KW-0378">Hydrolase</keyword>
<feature type="active site" description="Charge relay system" evidence="7 8">
    <location>
        <position position="208"/>
    </location>
</feature>
<proteinExistence type="inferred from homology"/>
<evidence type="ECO:0000256" key="7">
    <source>
        <dbReference type="PIRSR" id="PIRSR615500-1"/>
    </source>
</evidence>
<comment type="caution">
    <text evidence="14">The sequence shown here is derived from an EMBL/GenBank/DDBJ whole genome shotgun (WGS) entry which is preliminary data.</text>
</comment>
<dbReference type="InterPro" id="IPR034197">
    <property type="entry name" value="Peptidases_S8_3"/>
</dbReference>
<dbReference type="GO" id="GO:0006508">
    <property type="term" value="P:proteolysis"/>
    <property type="evidence" value="ECO:0007669"/>
    <property type="project" value="UniProtKB-KW"/>
</dbReference>
<feature type="chain" id="PRO_5043621179" evidence="9">
    <location>
        <begin position="23"/>
        <end position="765"/>
    </location>
</feature>
<dbReference type="InterPro" id="IPR003137">
    <property type="entry name" value="PA_domain"/>
</dbReference>
<dbReference type="CDD" id="cd02120">
    <property type="entry name" value="PA_subtilisin_like"/>
    <property type="match status" value="1"/>
</dbReference>
<feature type="signal peptide" evidence="9">
    <location>
        <begin position="1"/>
        <end position="22"/>
    </location>
</feature>
<dbReference type="Pfam" id="PF17766">
    <property type="entry name" value="fn3_6"/>
    <property type="match status" value="1"/>
</dbReference>
<dbReference type="PROSITE" id="PS00138">
    <property type="entry name" value="SUBTILASE_SER"/>
    <property type="match status" value="1"/>
</dbReference>
<evidence type="ECO:0000256" key="8">
    <source>
        <dbReference type="PROSITE-ProRule" id="PRU01240"/>
    </source>
</evidence>
<evidence type="ECO:0000256" key="6">
    <source>
        <dbReference type="ARBA" id="ARBA00023180"/>
    </source>
</evidence>
<reference evidence="14" key="1">
    <citation type="submission" date="2020-06" db="EMBL/GenBank/DDBJ databases">
        <authorList>
            <person name="Li T."/>
            <person name="Hu X."/>
            <person name="Zhang T."/>
            <person name="Song X."/>
            <person name="Zhang H."/>
            <person name="Dai N."/>
            <person name="Sheng W."/>
            <person name="Hou X."/>
            <person name="Wei L."/>
        </authorList>
    </citation>
    <scope>NUCLEOTIDE SEQUENCE</scope>
    <source>
        <strain evidence="14">G01</strain>
        <tissue evidence="14">Leaf</tissue>
    </source>
</reference>
<feature type="domain" description="Subtilisin-like protease fibronectin type-III" evidence="13">
    <location>
        <begin position="655"/>
        <end position="759"/>
    </location>
</feature>
<dbReference type="FunFam" id="3.40.50.200:FF:000006">
    <property type="entry name" value="Subtilisin-like protease SBT1.5"/>
    <property type="match status" value="1"/>
</dbReference>
<feature type="active site" description="Charge relay system" evidence="7 8">
    <location>
        <position position="132"/>
    </location>
</feature>
<dbReference type="InterPro" id="IPR041469">
    <property type="entry name" value="Subtilisin-like_FN3"/>
</dbReference>
<accession>A0AAW2P1J5</accession>
<keyword evidence="6" id="KW-0325">Glycoprotein</keyword>
<dbReference type="InterPro" id="IPR037045">
    <property type="entry name" value="S8pro/Inhibitor_I9_sf"/>
</dbReference>
<dbReference type="EMBL" id="JACGWK010000006">
    <property type="protein sequence ID" value="KAL0348491.1"/>
    <property type="molecule type" value="Genomic_DNA"/>
</dbReference>
<dbReference type="PRINTS" id="PR00723">
    <property type="entry name" value="SUBTILISIN"/>
</dbReference>
<comment type="similarity">
    <text evidence="1 8">Belongs to the peptidase S8 family.</text>
</comment>